<keyword evidence="3" id="KW-1185">Reference proteome</keyword>
<proteinExistence type="predicted"/>
<dbReference type="AlphaFoldDB" id="A0AAV7KRX9"/>
<feature type="region of interest" description="Disordered" evidence="1">
    <location>
        <begin position="79"/>
        <end position="100"/>
    </location>
</feature>
<gene>
    <name evidence="2" type="ORF">NDU88_001831</name>
</gene>
<sequence>MRKEVARHFVLYGCRCRRRVDGLLCGGRILTANVFSRDEPTRSKARVWLVQLAVGRAAAARPAAYRPLAATHTVAELSASEHGWRGRRSRGRKAGGAGEP</sequence>
<reference evidence="2" key="1">
    <citation type="journal article" date="2022" name="bioRxiv">
        <title>Sequencing and chromosome-scale assembly of the giantPleurodeles waltlgenome.</title>
        <authorList>
            <person name="Brown T."/>
            <person name="Elewa A."/>
            <person name="Iarovenko S."/>
            <person name="Subramanian E."/>
            <person name="Araus A.J."/>
            <person name="Petzold A."/>
            <person name="Susuki M."/>
            <person name="Suzuki K.-i.T."/>
            <person name="Hayashi T."/>
            <person name="Toyoda A."/>
            <person name="Oliveira C."/>
            <person name="Osipova E."/>
            <person name="Leigh N.D."/>
            <person name="Simon A."/>
            <person name="Yun M.H."/>
        </authorList>
    </citation>
    <scope>NUCLEOTIDE SEQUENCE</scope>
    <source>
        <strain evidence="2">20211129_DDA</strain>
        <tissue evidence="2">Liver</tissue>
    </source>
</reference>
<protein>
    <submittedName>
        <fullName evidence="2">Uncharacterized protein</fullName>
    </submittedName>
</protein>
<comment type="caution">
    <text evidence="2">The sequence shown here is derived from an EMBL/GenBank/DDBJ whole genome shotgun (WGS) entry which is preliminary data.</text>
</comment>
<organism evidence="2 3">
    <name type="scientific">Pleurodeles waltl</name>
    <name type="common">Iberian ribbed newt</name>
    <dbReference type="NCBI Taxonomy" id="8319"/>
    <lineage>
        <taxon>Eukaryota</taxon>
        <taxon>Metazoa</taxon>
        <taxon>Chordata</taxon>
        <taxon>Craniata</taxon>
        <taxon>Vertebrata</taxon>
        <taxon>Euteleostomi</taxon>
        <taxon>Amphibia</taxon>
        <taxon>Batrachia</taxon>
        <taxon>Caudata</taxon>
        <taxon>Salamandroidea</taxon>
        <taxon>Salamandridae</taxon>
        <taxon>Pleurodelinae</taxon>
        <taxon>Pleurodeles</taxon>
    </lineage>
</organism>
<dbReference type="Proteomes" id="UP001066276">
    <property type="component" value="Chromosome 12"/>
</dbReference>
<evidence type="ECO:0000313" key="2">
    <source>
        <dbReference type="EMBL" id="KAJ1081653.1"/>
    </source>
</evidence>
<evidence type="ECO:0000256" key="1">
    <source>
        <dbReference type="SAM" id="MobiDB-lite"/>
    </source>
</evidence>
<accession>A0AAV7KRX9</accession>
<evidence type="ECO:0000313" key="3">
    <source>
        <dbReference type="Proteomes" id="UP001066276"/>
    </source>
</evidence>
<dbReference type="EMBL" id="JANPWB010000016">
    <property type="protein sequence ID" value="KAJ1081653.1"/>
    <property type="molecule type" value="Genomic_DNA"/>
</dbReference>
<name>A0AAV7KRX9_PLEWA</name>